<dbReference type="SUPFAM" id="SSF49899">
    <property type="entry name" value="Concanavalin A-like lectins/glucanases"/>
    <property type="match status" value="1"/>
</dbReference>
<feature type="repeat" description="ANK" evidence="3">
    <location>
        <begin position="1338"/>
        <end position="1370"/>
    </location>
</feature>
<feature type="repeat" description="ANK" evidence="3">
    <location>
        <begin position="978"/>
        <end position="999"/>
    </location>
</feature>
<dbReference type="InterPro" id="IPR001870">
    <property type="entry name" value="B30.2/SPRY"/>
</dbReference>
<protein>
    <recommendedName>
        <fullName evidence="5">B30.2/SPRY domain-containing protein</fullName>
    </recommendedName>
</protein>
<proteinExistence type="predicted"/>
<dbReference type="InterPro" id="IPR036770">
    <property type="entry name" value="Ankyrin_rpt-contain_sf"/>
</dbReference>
<feature type="repeat" description="ANK" evidence="3">
    <location>
        <begin position="1305"/>
        <end position="1337"/>
    </location>
</feature>
<keyword evidence="1" id="KW-0677">Repeat</keyword>
<dbReference type="SUPFAM" id="SSF48403">
    <property type="entry name" value="Ankyrin repeat"/>
    <property type="match status" value="4"/>
</dbReference>
<dbReference type="SMART" id="SM00248">
    <property type="entry name" value="ANK"/>
    <property type="match status" value="27"/>
</dbReference>
<dbReference type="Gene3D" id="2.60.120.920">
    <property type="match status" value="1"/>
</dbReference>
<dbReference type="Proteomes" id="UP001148614">
    <property type="component" value="Unassembled WGS sequence"/>
</dbReference>
<dbReference type="InterPro" id="IPR027417">
    <property type="entry name" value="P-loop_NTPase"/>
</dbReference>
<dbReference type="Gene3D" id="3.40.50.300">
    <property type="entry name" value="P-loop containing nucleotide triphosphate hydrolases"/>
    <property type="match status" value="1"/>
</dbReference>
<keyword evidence="7" id="KW-1185">Reference proteome</keyword>
<dbReference type="PROSITE" id="PS50088">
    <property type="entry name" value="ANK_REPEAT"/>
    <property type="match status" value="10"/>
</dbReference>
<feature type="repeat" description="ANK" evidence="3">
    <location>
        <begin position="1437"/>
        <end position="1469"/>
    </location>
</feature>
<dbReference type="InterPro" id="IPR013320">
    <property type="entry name" value="ConA-like_dom_sf"/>
</dbReference>
<evidence type="ECO:0000259" key="5">
    <source>
        <dbReference type="PROSITE" id="PS50188"/>
    </source>
</evidence>
<dbReference type="InterPro" id="IPR056884">
    <property type="entry name" value="NPHP3-like_N"/>
</dbReference>
<feature type="compositionally biased region" description="Basic and acidic residues" evidence="4">
    <location>
        <begin position="1235"/>
        <end position="1246"/>
    </location>
</feature>
<feature type="region of interest" description="Disordered" evidence="4">
    <location>
        <begin position="2090"/>
        <end position="2125"/>
    </location>
</feature>
<dbReference type="InterPro" id="IPR044736">
    <property type="entry name" value="Gid1/RanBPM/SPLA_SPRY"/>
</dbReference>
<evidence type="ECO:0000313" key="6">
    <source>
        <dbReference type="EMBL" id="KAJ3579867.1"/>
    </source>
</evidence>
<dbReference type="PROSITE" id="PS50188">
    <property type="entry name" value="B302_SPRY"/>
    <property type="match status" value="1"/>
</dbReference>
<dbReference type="Pfam" id="PF00622">
    <property type="entry name" value="SPRY"/>
    <property type="match status" value="1"/>
</dbReference>
<dbReference type="EMBL" id="JANPWZ010000050">
    <property type="protein sequence ID" value="KAJ3579867.1"/>
    <property type="molecule type" value="Genomic_DNA"/>
</dbReference>
<keyword evidence="2 3" id="KW-0040">ANK repeat</keyword>
<dbReference type="VEuPathDB" id="FungiDB:F4678DRAFT_480852"/>
<feature type="repeat" description="ANK" evidence="3">
    <location>
        <begin position="1371"/>
        <end position="1403"/>
    </location>
</feature>
<feature type="domain" description="B30.2/SPRY" evidence="5">
    <location>
        <begin position="1886"/>
        <end position="2077"/>
    </location>
</feature>
<evidence type="ECO:0000313" key="7">
    <source>
        <dbReference type="Proteomes" id="UP001148614"/>
    </source>
</evidence>
<evidence type="ECO:0000256" key="2">
    <source>
        <dbReference type="ARBA" id="ARBA00023043"/>
    </source>
</evidence>
<dbReference type="InterPro" id="IPR003877">
    <property type="entry name" value="SPRY_dom"/>
</dbReference>
<feature type="repeat" description="ANK" evidence="3">
    <location>
        <begin position="1467"/>
        <end position="1499"/>
    </location>
</feature>
<dbReference type="SMART" id="SM00449">
    <property type="entry name" value="SPRY"/>
    <property type="match status" value="1"/>
</dbReference>
<feature type="repeat" description="ANK" evidence="3">
    <location>
        <begin position="943"/>
        <end position="968"/>
    </location>
</feature>
<evidence type="ECO:0000256" key="3">
    <source>
        <dbReference type="PROSITE-ProRule" id="PRU00023"/>
    </source>
</evidence>
<feature type="repeat" description="ANK" evidence="3">
    <location>
        <begin position="806"/>
        <end position="838"/>
    </location>
</feature>
<feature type="repeat" description="ANK" evidence="3">
    <location>
        <begin position="874"/>
        <end position="906"/>
    </location>
</feature>
<reference evidence="6" key="1">
    <citation type="submission" date="2022-07" db="EMBL/GenBank/DDBJ databases">
        <title>Genome Sequence of Xylaria arbuscula.</title>
        <authorList>
            <person name="Buettner E."/>
        </authorList>
    </citation>
    <scope>NUCLEOTIDE SEQUENCE</scope>
    <source>
        <strain evidence="6">VT107</strain>
    </source>
</reference>
<dbReference type="Gene3D" id="1.25.40.20">
    <property type="entry name" value="Ankyrin repeat-containing domain"/>
    <property type="match status" value="6"/>
</dbReference>
<feature type="compositionally biased region" description="Basic and acidic residues" evidence="4">
    <location>
        <begin position="1253"/>
        <end position="1262"/>
    </location>
</feature>
<dbReference type="PRINTS" id="PR01415">
    <property type="entry name" value="ANKYRIN"/>
</dbReference>
<gene>
    <name evidence="6" type="ORF">NPX13_g696</name>
</gene>
<name>A0A9W8NNU0_9PEZI</name>
<feature type="repeat" description="ANK" evidence="3">
    <location>
        <begin position="1837"/>
        <end position="1863"/>
    </location>
</feature>
<feature type="region of interest" description="Disordered" evidence="4">
    <location>
        <begin position="1235"/>
        <end position="1262"/>
    </location>
</feature>
<comment type="caution">
    <text evidence="6">The sequence shown here is derived from an EMBL/GenBank/DDBJ whole genome shotgun (WGS) entry which is preliminary data.</text>
</comment>
<sequence length="2125" mass="232318">MSYTACLVIINEPGGRPDKSQSLESIAQRFHCQHAVEYDLIPAGYSSLGEGGLRQRAENVIQDLIRDDQSEPGKRIPTDYETLVFMGYGVGGLLLRQIILLLATSSQYEALSESTDVLVFFGTPHMKTPTASIQESIFRMVSSLRLSEIDPVNLLLAIQSALPSLENGFNNMLKKQYDIVNFTEVDSRWDRVSDVVIKKVERAVQAKRKVNLRSQYDDFLERLREYRIVSSPPLLTWTGPLVPASVDWVKTTESFANWSEASGPSVLHIMGQPGSGTTILSEHIIKLLRSNNNANPILVSFTVEVVSSASKLSQTIEMLVTLSRQLLLLKPDAFQGCSLLCSWIMRTPRTIITETIAWSLIHCIISAIRDPICIFIRHIDFLTQTPRWQDALVKLSRIGRQSQLLQIIVTTISSLTSTNPDNWITTTQQCSSKAWADACRRCTDYGNSQPVRSFDDASYFTISLEGHQTLFSHMEKGVRERLRRWMQEEMVWPSFEEEVVKKVCVPGTTYLLAKQQVGYLRSSLSHTSKLELRRCLDTLPSTHDALCIRTLELLPESKRDWAMVALAWIVLSLRRLDNRELALALAFEHGDIQEPEAMRQNISYNMAGDLEKVIRPFFKMVGNQFYPIHRSIGPITSLSGYGPIFHAKATITCLKYLSIILNSCNIIGPGGGLSDELNKNADCGFLPYSVIYWPDHYRNALSSQDNRDFVIHTQKLLEKPSLLSKWSPLYRILTDSIVSEWEEPVAPLSSGLNLACRFGLLPLAKEYAVGLEDSRLVGETWENALNLASQFGHADIVSWLLQRGATSVNALSLAAAGGYANIVDGLLANGSDLSHKDDAGYTALLRAAQHGHTNAVSRLLNGIGRELINDTAPDGSSALHMASRIGHLEGVQKLIGEGANVMREDQGGYIPLHLAAAGGYSDIIFALTPEPSSLTKKTSVKYGAHTPLHLAALGGNTEVCRQLLMAGSVILLSIQNEIGWTPLHVAARSGYLDIVQLFLGELDKAVIEDQESEMANAEGNEDISAAVPDELPATLAAASGHIAVMMELLNYLVKKRQGTESTIKTNQFEGLDEAVYCLRSAVKNGQVGAIEQLLQSGVDASSSDAAEDTVLQLAVRGNDSVVVETLLSKASPGAEDKDASLILAVLSENMFITQKLIENGAEVRTLDNPHAPYRSPLHAAAEKGNEVILFELLKTATGKKLFDYVIDDLVSQAAAYNHKRFIQILFALNRGMREEPPQLKDNDKQSSENSNEDGARINSRDACEANDEKDQCFFKRLLTTFQAWDNPSAVEVLLDAGFPLDFQDVDETPLHLAAKHGHDTIINFLIAHGVDIEKKTSAGGTALIIAAENGHVSTCNRLLTLGADVNGTNDAKATALIAACRAGSKELAELLLKHHADISATDSDGTTPLHAAVSTPDLVRFLLGRTPKPSTNVPDFTGRTPLLEAIAKGSLESIDLLIMDGVTLDNENRTCLHQAIKSRHSAILKRLIDEGANCDVDNGQDSMPLHLAAEIAFPEAVEHLIPKISDINAVSGYYGTALCAAVAGAYSQRENGIRCVEILLDNNADVNRYGGEYFSPLQTAAWFEIEALVRLFLAREAEVDAMGGYFTTALNAAVDCNRVDLTKILLEAGASPIVELRSGENILSHAIAVSSIEVVETLLSIRGEALSLEALGKGLRMAAKEDKLAPFKLLLQRGGLAGPGNSGLPPILFDAISSSGESVLNYLLDEGRSYINVDEVDVHGTTALAYAVAGDYYYVDDLLDAGANPNIADNAGNTPLILAAKADNEAFVQSLLGPGRATRIDLFDFAGRGALYWACYSRNEDLFDSIVKCLGQRSAADHSLALHAAAARGMDSMLRLLLESGASQCFDRNNWSVYQTAKEYNAAEMAERLSVAGGLRSPPGGLNRPTSWNRLETHKQVHVSNDGLKLTLKSPIYGVNARSDFCMPNDAMVYYFEVTIEKLVLRDGETNPEVAVGFCEEHVPLDQMVGWNDGSWGYHSDTGTLFTDNEDIGVEYEKYGEGTTIGCGVDFRDHTTFFTKDGVHLGTGFQGIHGKLYPAASFGRNIAAGSSIYVNFGKNANVKFKYDLSSNVQYSSLSNTPPKPESSSGRDKMPTRKKRKLKRTDSMPS</sequence>
<dbReference type="InterPro" id="IPR043136">
    <property type="entry name" value="B30.2/SPRY_sf"/>
</dbReference>
<organism evidence="6 7">
    <name type="scientific">Xylaria arbuscula</name>
    <dbReference type="NCBI Taxonomy" id="114810"/>
    <lineage>
        <taxon>Eukaryota</taxon>
        <taxon>Fungi</taxon>
        <taxon>Dikarya</taxon>
        <taxon>Ascomycota</taxon>
        <taxon>Pezizomycotina</taxon>
        <taxon>Sordariomycetes</taxon>
        <taxon>Xylariomycetidae</taxon>
        <taxon>Xylariales</taxon>
        <taxon>Xylariaceae</taxon>
        <taxon>Xylaria</taxon>
    </lineage>
</organism>
<dbReference type="CDD" id="cd12885">
    <property type="entry name" value="SPRY_RanBP_like"/>
    <property type="match status" value="1"/>
</dbReference>
<dbReference type="PANTHER" id="PTHR24198">
    <property type="entry name" value="ANKYRIN REPEAT AND PROTEIN KINASE DOMAIN-CONTAINING PROTEIN"/>
    <property type="match status" value="1"/>
</dbReference>
<accession>A0A9W8NNU0</accession>
<dbReference type="PANTHER" id="PTHR24198:SF165">
    <property type="entry name" value="ANKYRIN REPEAT-CONTAINING PROTEIN-RELATED"/>
    <property type="match status" value="1"/>
</dbReference>
<dbReference type="InterPro" id="IPR002110">
    <property type="entry name" value="Ankyrin_rpt"/>
</dbReference>
<dbReference type="PROSITE" id="PS50297">
    <property type="entry name" value="ANK_REP_REGION"/>
    <property type="match status" value="8"/>
</dbReference>
<dbReference type="Pfam" id="PF24883">
    <property type="entry name" value="NPHP3_N"/>
    <property type="match status" value="1"/>
</dbReference>
<dbReference type="Pfam" id="PF00023">
    <property type="entry name" value="Ank"/>
    <property type="match status" value="3"/>
</dbReference>
<dbReference type="Pfam" id="PF12796">
    <property type="entry name" value="Ank_2"/>
    <property type="match status" value="5"/>
</dbReference>
<evidence type="ECO:0000256" key="4">
    <source>
        <dbReference type="SAM" id="MobiDB-lite"/>
    </source>
</evidence>
<evidence type="ECO:0000256" key="1">
    <source>
        <dbReference type="ARBA" id="ARBA00022737"/>
    </source>
</evidence>